<keyword evidence="1" id="KW-1133">Transmembrane helix</keyword>
<feature type="transmembrane region" description="Helical" evidence="1">
    <location>
        <begin position="7"/>
        <end position="28"/>
    </location>
</feature>
<evidence type="ECO:0000313" key="3">
    <source>
        <dbReference type="Proteomes" id="UP000235015"/>
    </source>
</evidence>
<feature type="transmembrane region" description="Helical" evidence="1">
    <location>
        <begin position="34"/>
        <end position="53"/>
    </location>
</feature>
<organism evidence="2 3">
    <name type="scientific">Sedimenticola selenatireducens</name>
    <dbReference type="NCBI Taxonomy" id="191960"/>
    <lineage>
        <taxon>Bacteria</taxon>
        <taxon>Pseudomonadati</taxon>
        <taxon>Pseudomonadota</taxon>
        <taxon>Gammaproteobacteria</taxon>
        <taxon>Chromatiales</taxon>
        <taxon>Sedimenticolaceae</taxon>
        <taxon>Sedimenticola</taxon>
    </lineage>
</organism>
<evidence type="ECO:0000313" key="2">
    <source>
        <dbReference type="EMBL" id="PLX59957.1"/>
    </source>
</evidence>
<accession>A0A2N6CS91</accession>
<dbReference type="EMBL" id="PKUN01000030">
    <property type="protein sequence ID" value="PLX59957.1"/>
    <property type="molecule type" value="Genomic_DNA"/>
</dbReference>
<name>A0A2N6CS91_9GAMM</name>
<dbReference type="STRING" id="1111735.GCA_000428045_02231"/>
<feature type="transmembrane region" description="Helical" evidence="1">
    <location>
        <begin position="134"/>
        <end position="154"/>
    </location>
</feature>
<dbReference type="Proteomes" id="UP000235015">
    <property type="component" value="Unassembled WGS sequence"/>
</dbReference>
<keyword evidence="1" id="KW-0472">Membrane</keyword>
<feature type="transmembrane region" description="Helical" evidence="1">
    <location>
        <begin position="85"/>
        <end position="103"/>
    </location>
</feature>
<dbReference type="AlphaFoldDB" id="A0A2N6CS91"/>
<reference evidence="2 3" key="1">
    <citation type="submission" date="2017-11" db="EMBL/GenBank/DDBJ databases">
        <title>Genome-resolved metagenomics identifies genetic mobility, metabolic interactions, and unexpected diversity in perchlorate-reducing communities.</title>
        <authorList>
            <person name="Barnum T.P."/>
            <person name="Figueroa I.A."/>
            <person name="Carlstrom C.I."/>
            <person name="Lucas L.N."/>
            <person name="Engelbrektson A.L."/>
            <person name="Coates J.D."/>
        </authorList>
    </citation>
    <scope>NUCLEOTIDE SEQUENCE [LARGE SCALE GENOMIC DNA]</scope>
    <source>
        <strain evidence="2">BM301</strain>
    </source>
</reference>
<feature type="transmembrane region" description="Helical" evidence="1">
    <location>
        <begin position="110"/>
        <end position="128"/>
    </location>
</feature>
<evidence type="ECO:0000256" key="1">
    <source>
        <dbReference type="SAM" id="Phobius"/>
    </source>
</evidence>
<comment type="caution">
    <text evidence="2">The sequence shown here is derived from an EMBL/GenBank/DDBJ whole genome shotgun (WGS) entry which is preliminary data.</text>
</comment>
<feature type="transmembrane region" description="Helical" evidence="1">
    <location>
        <begin position="60"/>
        <end position="79"/>
    </location>
</feature>
<protein>
    <submittedName>
        <fullName evidence="2">Uncharacterized protein</fullName>
    </submittedName>
</protein>
<dbReference type="RefSeq" id="WP_273440978.1">
    <property type="nucleotide sequence ID" value="NZ_PKUN01000030.1"/>
</dbReference>
<gene>
    <name evidence="2" type="ORF">C0630_18895</name>
</gene>
<proteinExistence type="predicted"/>
<sequence length="189" mass="20584">MTRPSFLEGVGVALAASLTGSILFSALSPTMQNLPLLKLLIAGLGLAYTLYLFRRSRERLGRIVTGTVWLFSAAVIWLLDPPLTLYLLLHIGLIWLIRSLYFYSSLVSALADLGLSGLGLAAAIWAAVHTGSLLLSIWCFFLLQALFSTIPADLKKRSGIAKKTQETADPFQQAERAAEAALRRLSSIH</sequence>
<keyword evidence="1" id="KW-0812">Transmembrane</keyword>